<comment type="caution">
    <text evidence="2">The sequence shown here is derived from an EMBL/GenBank/DDBJ whole genome shotgun (WGS) entry which is preliminary data.</text>
</comment>
<evidence type="ECO:0000313" key="2">
    <source>
        <dbReference type="EMBL" id="KXG74059.1"/>
    </source>
</evidence>
<accession>A0A140L0I4</accession>
<dbReference type="STRING" id="520762.AN619_26690"/>
<dbReference type="InterPro" id="IPR021778">
    <property type="entry name" value="Se/S_carrier-like"/>
</dbReference>
<evidence type="ECO:0000259" key="1">
    <source>
        <dbReference type="Pfam" id="PF11823"/>
    </source>
</evidence>
<organism evidence="2 3">
    <name type="scientific">Thermotalea metallivorans</name>
    <dbReference type="NCBI Taxonomy" id="520762"/>
    <lineage>
        <taxon>Bacteria</taxon>
        <taxon>Bacillati</taxon>
        <taxon>Bacillota</taxon>
        <taxon>Clostridia</taxon>
        <taxon>Peptostreptococcales</taxon>
        <taxon>Thermotaleaceae</taxon>
        <taxon>Thermotalea</taxon>
    </lineage>
</organism>
<gene>
    <name evidence="2" type="ORF">AN619_26690</name>
</gene>
<feature type="domain" description="Putative Se/S carrier protein-like" evidence="1">
    <location>
        <begin position="6"/>
        <end position="74"/>
    </location>
</feature>
<protein>
    <recommendedName>
        <fullName evidence="1">Putative Se/S carrier protein-like domain-containing protein</fullName>
    </recommendedName>
</protein>
<dbReference type="Pfam" id="PF11823">
    <property type="entry name" value="Se_S_carrier"/>
    <property type="match status" value="1"/>
</dbReference>
<keyword evidence="3" id="KW-1185">Reference proteome</keyword>
<name>A0A140L0I4_9FIRM</name>
<dbReference type="Proteomes" id="UP000070456">
    <property type="component" value="Unassembled WGS sequence"/>
</dbReference>
<dbReference type="RefSeq" id="WP_068557728.1">
    <property type="nucleotide sequence ID" value="NZ_LOEE01000065.1"/>
</dbReference>
<proteinExistence type="predicted"/>
<dbReference type="OrthoDB" id="1954416at2"/>
<sequence>MQYEEQYIFVFASNYHGYYIEELLKRHNIKCTLRKAPRAVGKSCNTAIYISEKDLEKAVGLIKQGKTTYQGLYKISIAADHTTEYVKINM</sequence>
<dbReference type="AlphaFoldDB" id="A0A140L0I4"/>
<reference evidence="2 3" key="1">
    <citation type="submission" date="2015-12" db="EMBL/GenBank/DDBJ databases">
        <title>Draft genome sequence of the thermoanaerobe Thermotalea metallivorans, an isolate from the runoff channel of the Great Artesian Basin, Australia.</title>
        <authorList>
            <person name="Patel B.K."/>
        </authorList>
    </citation>
    <scope>NUCLEOTIDE SEQUENCE [LARGE SCALE GENOMIC DNA]</scope>
    <source>
        <strain evidence="2 3">B2-1</strain>
    </source>
</reference>
<evidence type="ECO:0000313" key="3">
    <source>
        <dbReference type="Proteomes" id="UP000070456"/>
    </source>
</evidence>
<dbReference type="EMBL" id="LOEE01000065">
    <property type="protein sequence ID" value="KXG74059.1"/>
    <property type="molecule type" value="Genomic_DNA"/>
</dbReference>